<accession>A0A2N5H6H5</accession>
<dbReference type="InterPro" id="IPR028098">
    <property type="entry name" value="Glyco_trans_4-like_N"/>
</dbReference>
<feature type="domain" description="Glycosyltransferase subfamily 4-like N-terminal" evidence="2">
    <location>
        <begin position="4"/>
        <end position="147"/>
    </location>
</feature>
<proteinExistence type="predicted"/>
<dbReference type="SUPFAM" id="SSF53756">
    <property type="entry name" value="UDP-Glycosyltransferase/glycogen phosphorylase"/>
    <property type="match status" value="1"/>
</dbReference>
<dbReference type="RefSeq" id="WP_101652414.1">
    <property type="nucleotide sequence ID" value="NZ_PGVE01000107.1"/>
</dbReference>
<protein>
    <submittedName>
        <fullName evidence="3">Glycosyltransferase family 1 protein</fullName>
    </submittedName>
</protein>
<dbReference type="Pfam" id="PF13477">
    <property type="entry name" value="Glyco_trans_4_2"/>
    <property type="match status" value="1"/>
</dbReference>
<dbReference type="InterPro" id="IPR001296">
    <property type="entry name" value="Glyco_trans_1"/>
</dbReference>
<dbReference type="CDD" id="cd03808">
    <property type="entry name" value="GT4_CapM-like"/>
    <property type="match status" value="1"/>
</dbReference>
<name>A0A2N5H6H5_9BACI</name>
<dbReference type="Gene3D" id="3.40.50.2000">
    <property type="entry name" value="Glycogen Phosphorylase B"/>
    <property type="match status" value="2"/>
</dbReference>
<comment type="caution">
    <text evidence="3">The sequence shown here is derived from an EMBL/GenBank/DDBJ whole genome shotgun (WGS) entry which is preliminary data.</text>
</comment>
<organism evidence="3 4">
    <name type="scientific">Neobacillus cucumis</name>
    <dbReference type="NCBI Taxonomy" id="1740721"/>
    <lineage>
        <taxon>Bacteria</taxon>
        <taxon>Bacillati</taxon>
        <taxon>Bacillota</taxon>
        <taxon>Bacilli</taxon>
        <taxon>Bacillales</taxon>
        <taxon>Bacillaceae</taxon>
        <taxon>Neobacillus</taxon>
    </lineage>
</organism>
<keyword evidence="4" id="KW-1185">Reference proteome</keyword>
<dbReference type="Pfam" id="PF00534">
    <property type="entry name" value="Glycos_transf_1"/>
    <property type="match status" value="1"/>
</dbReference>
<dbReference type="PANTHER" id="PTHR45947">
    <property type="entry name" value="SULFOQUINOVOSYL TRANSFERASE SQD2"/>
    <property type="match status" value="1"/>
</dbReference>
<evidence type="ECO:0000259" key="2">
    <source>
        <dbReference type="Pfam" id="PF13477"/>
    </source>
</evidence>
<sequence length="367" mass="42093">MKKILFITTLSRTIDAFLVPHIEKLIGEGNIVDCACYIEGGPNKDLTDLGVRFFHIPFTRNPINPVNLIAYKDLIKLQEQYKYDIVHVHTPIAALYGRLLKLRFPKIKTIYTVHGFHFFKGAPFVNWGIYYPIEKIMAHFTDTIITMNGEDYERAQKFKVKETRKVNGVGVNLAYFNNGLNRSETRRKLNLSPDDFVIIMIAEVNKNKNHRQMIEAVELLKQKGIDLKVICAGVGPLLKDFKRELIERKLDQNIQFLGYRSNINELIAASDMGILMSYREGLPKNIMELMAGKKPVIGTNIRGIRDLVEDNVTGFLVNVNDIKGTAEKIEELFMNRVILENMGSNAYKFIKKYDVDQVVESLTELYV</sequence>
<reference evidence="3 4" key="1">
    <citation type="submission" date="2017-11" db="EMBL/GenBank/DDBJ databases">
        <title>Comparitive Functional Genomics of Dry Heat Resistant strains isolated from the Viking Spacecraft.</title>
        <authorList>
            <person name="Seuylemezian A."/>
            <person name="Cooper K."/>
            <person name="Vaishampayan P."/>
        </authorList>
    </citation>
    <scope>NUCLEOTIDE SEQUENCE [LARGE SCALE GENOMIC DNA]</scope>
    <source>
        <strain evidence="3 4">V32-6</strain>
    </source>
</reference>
<dbReference type="PANTHER" id="PTHR45947:SF3">
    <property type="entry name" value="SULFOQUINOVOSYL TRANSFERASE SQD2"/>
    <property type="match status" value="1"/>
</dbReference>
<evidence type="ECO:0000313" key="4">
    <source>
        <dbReference type="Proteomes" id="UP000234950"/>
    </source>
</evidence>
<feature type="domain" description="Glycosyl transferase family 1" evidence="1">
    <location>
        <begin position="182"/>
        <end position="348"/>
    </location>
</feature>
<evidence type="ECO:0000313" key="3">
    <source>
        <dbReference type="EMBL" id="PLS01123.1"/>
    </source>
</evidence>
<dbReference type="AlphaFoldDB" id="A0A2N5H6H5"/>
<evidence type="ECO:0000259" key="1">
    <source>
        <dbReference type="Pfam" id="PF00534"/>
    </source>
</evidence>
<dbReference type="InterPro" id="IPR050194">
    <property type="entry name" value="Glycosyltransferase_grp1"/>
</dbReference>
<gene>
    <name evidence="3" type="ORF">CVD27_27465</name>
</gene>
<keyword evidence="3" id="KW-0808">Transferase</keyword>
<dbReference type="Proteomes" id="UP000234950">
    <property type="component" value="Unassembled WGS sequence"/>
</dbReference>
<dbReference type="OrthoDB" id="9806653at2"/>
<dbReference type="EMBL" id="PGVE01000107">
    <property type="protein sequence ID" value="PLS01123.1"/>
    <property type="molecule type" value="Genomic_DNA"/>
</dbReference>
<dbReference type="GO" id="GO:0016757">
    <property type="term" value="F:glycosyltransferase activity"/>
    <property type="evidence" value="ECO:0007669"/>
    <property type="project" value="InterPro"/>
</dbReference>